<dbReference type="PANTHER" id="PTHR13622">
    <property type="entry name" value="THIAMIN PYROPHOSPHOKINASE"/>
    <property type="match status" value="1"/>
</dbReference>
<evidence type="ECO:0000256" key="4">
    <source>
        <dbReference type="ARBA" id="ARBA00022741"/>
    </source>
</evidence>
<dbReference type="UniPathway" id="UPA00060">
    <property type="reaction ID" value="UER00597"/>
</dbReference>
<dbReference type="GO" id="GO:0004788">
    <property type="term" value="F:thiamine diphosphokinase activity"/>
    <property type="evidence" value="ECO:0007669"/>
    <property type="project" value="UniProtKB-UniRule"/>
</dbReference>
<dbReference type="SUPFAM" id="SSF63862">
    <property type="entry name" value="Thiamin pyrophosphokinase, substrate-binding domain"/>
    <property type="match status" value="1"/>
</dbReference>
<reference evidence="9 10" key="1">
    <citation type="submission" date="2015-09" db="EMBL/GenBank/DDBJ databases">
        <title>Host preference determinants of Valsa canker pathogens revealed by comparative genomics.</title>
        <authorList>
            <person name="Yin Z."/>
            <person name="Huang L."/>
        </authorList>
    </citation>
    <scope>NUCLEOTIDE SEQUENCE [LARGE SCALE GENOMIC DNA]</scope>
    <source>
        <strain evidence="9 10">SXYLt</strain>
    </source>
</reference>
<evidence type="ECO:0000256" key="6">
    <source>
        <dbReference type="ARBA" id="ARBA00022840"/>
    </source>
</evidence>
<dbReference type="InterPro" id="IPR007373">
    <property type="entry name" value="Thiamin_PyroPKinase_B1-bd"/>
</dbReference>
<dbReference type="FunCoup" id="A0A423XG12">
    <property type="interactions" value="275"/>
</dbReference>
<dbReference type="STRING" id="1230097.A0A423XG12"/>
<dbReference type="Gene3D" id="3.40.50.10240">
    <property type="entry name" value="Thiamin pyrophosphokinase, catalytic domain"/>
    <property type="match status" value="1"/>
</dbReference>
<dbReference type="GO" id="GO:0016301">
    <property type="term" value="F:kinase activity"/>
    <property type="evidence" value="ECO:0007669"/>
    <property type="project" value="UniProtKB-UniRule"/>
</dbReference>
<protein>
    <recommendedName>
        <fullName evidence="7">Thiamine pyrophosphokinase</fullName>
        <ecNumber evidence="7">2.7.6.2</ecNumber>
    </recommendedName>
</protein>
<keyword evidence="3 7" id="KW-0808">Transferase</keyword>
<dbReference type="Proteomes" id="UP000285146">
    <property type="component" value="Unassembled WGS sequence"/>
</dbReference>
<evidence type="ECO:0000256" key="3">
    <source>
        <dbReference type="ARBA" id="ARBA00022679"/>
    </source>
</evidence>
<organism evidence="9 10">
    <name type="scientific">Cytospora leucostoma</name>
    <dbReference type="NCBI Taxonomy" id="1230097"/>
    <lineage>
        <taxon>Eukaryota</taxon>
        <taxon>Fungi</taxon>
        <taxon>Dikarya</taxon>
        <taxon>Ascomycota</taxon>
        <taxon>Pezizomycotina</taxon>
        <taxon>Sordariomycetes</taxon>
        <taxon>Sordariomycetidae</taxon>
        <taxon>Diaporthales</taxon>
        <taxon>Cytosporaceae</taxon>
        <taxon>Cytospora</taxon>
    </lineage>
</organism>
<dbReference type="GO" id="GO:0030975">
    <property type="term" value="F:thiamine binding"/>
    <property type="evidence" value="ECO:0007669"/>
    <property type="project" value="UniProtKB-UniRule"/>
</dbReference>
<comment type="pathway">
    <text evidence="1 7">Cofactor biosynthesis; thiamine diphosphate biosynthesis; thiamine diphosphate from thiamine: step 1/1.</text>
</comment>
<dbReference type="NCBIfam" id="TIGR01378">
    <property type="entry name" value="thi_PPkinase"/>
    <property type="match status" value="1"/>
</dbReference>
<keyword evidence="6 7" id="KW-0067">ATP-binding</keyword>
<dbReference type="OrthoDB" id="25149at2759"/>
<accession>A0A423XG12</accession>
<dbReference type="PIRSF" id="PIRSF031057">
    <property type="entry name" value="Thiamin_pyrophosphokinase"/>
    <property type="match status" value="1"/>
</dbReference>
<dbReference type="PANTHER" id="PTHR13622:SF8">
    <property type="entry name" value="THIAMIN PYROPHOSPHOKINASE 1"/>
    <property type="match status" value="1"/>
</dbReference>
<dbReference type="EC" id="2.7.6.2" evidence="7"/>
<keyword evidence="10" id="KW-1185">Reference proteome</keyword>
<comment type="similarity">
    <text evidence="2 7">Belongs to the thiamine pyrophosphokinase family.</text>
</comment>
<comment type="caution">
    <text evidence="9">The sequence shown here is derived from an EMBL/GenBank/DDBJ whole genome shotgun (WGS) entry which is preliminary data.</text>
</comment>
<evidence type="ECO:0000313" key="10">
    <source>
        <dbReference type="Proteomes" id="UP000285146"/>
    </source>
</evidence>
<comment type="catalytic activity">
    <reaction evidence="7">
        <text>thiamine + ATP = thiamine diphosphate + AMP + H(+)</text>
        <dbReference type="Rhea" id="RHEA:11576"/>
        <dbReference type="ChEBI" id="CHEBI:15378"/>
        <dbReference type="ChEBI" id="CHEBI:18385"/>
        <dbReference type="ChEBI" id="CHEBI:30616"/>
        <dbReference type="ChEBI" id="CHEBI:58937"/>
        <dbReference type="ChEBI" id="CHEBI:456215"/>
    </reaction>
</comment>
<gene>
    <name evidence="9" type="ORF">VPNG_02987</name>
</gene>
<keyword evidence="4 7" id="KW-0547">Nucleotide-binding</keyword>
<evidence type="ECO:0000259" key="8">
    <source>
        <dbReference type="SMART" id="SM00983"/>
    </source>
</evidence>
<sequence length="273" mass="30698">MGEPTEWYPARVLRERPGSEPDAAVDHDVSNSFGLIILNQPLRDVPTLERVWKNSNLRVAADGGANRIHNVCHSEDGDNKIFDNLDAIIGDLDSLDPEAKEYFTSRPRPAKVIHDPDQYSTDFGKAVNWIRASSDGPVHIVAMGGLGGRVDQGLSQLHHLYLFQRDPDYREGRMFLVSGESLTFLLKAGKHRINVRERYDSGKLKEDVFNKYVGIIPIKEPSVITLRGFEWDVTDWETEFGGLMSTSNHVLPETEVLEVGTTKDVLFTIALKR</sequence>
<proteinExistence type="inferred from homology"/>
<dbReference type="GO" id="GO:0009229">
    <property type="term" value="P:thiamine diphosphate biosynthetic process"/>
    <property type="evidence" value="ECO:0007669"/>
    <property type="project" value="UniProtKB-UniRule"/>
</dbReference>
<dbReference type="InterPro" id="IPR016966">
    <property type="entry name" value="Thiamin_pyrophosphokinase_euk"/>
</dbReference>
<evidence type="ECO:0000256" key="1">
    <source>
        <dbReference type="ARBA" id="ARBA00005078"/>
    </source>
</evidence>
<dbReference type="InterPro" id="IPR036759">
    <property type="entry name" value="TPK_catalytic_sf"/>
</dbReference>
<name>A0A423XG12_9PEZI</name>
<dbReference type="EMBL" id="LKEB01000010">
    <property type="protein sequence ID" value="ROW15195.1"/>
    <property type="molecule type" value="Genomic_DNA"/>
</dbReference>
<dbReference type="Pfam" id="PF04263">
    <property type="entry name" value="TPK_catalytic"/>
    <property type="match status" value="1"/>
</dbReference>
<dbReference type="CDD" id="cd07995">
    <property type="entry name" value="TPK"/>
    <property type="match status" value="1"/>
</dbReference>
<evidence type="ECO:0000256" key="5">
    <source>
        <dbReference type="ARBA" id="ARBA00022777"/>
    </source>
</evidence>
<dbReference type="AlphaFoldDB" id="A0A423XG12"/>
<dbReference type="InterPro" id="IPR007371">
    <property type="entry name" value="TPK_catalytic"/>
</dbReference>
<feature type="domain" description="Thiamin pyrophosphokinase thiamin-binding" evidence="8">
    <location>
        <begin position="189"/>
        <end position="265"/>
    </location>
</feature>
<keyword evidence="5 7" id="KW-0418">Kinase</keyword>
<dbReference type="GO" id="GO:0006772">
    <property type="term" value="P:thiamine metabolic process"/>
    <property type="evidence" value="ECO:0007669"/>
    <property type="project" value="InterPro"/>
</dbReference>
<dbReference type="InParanoid" id="A0A423XG12"/>
<evidence type="ECO:0000313" key="9">
    <source>
        <dbReference type="EMBL" id="ROW15195.1"/>
    </source>
</evidence>
<evidence type="ECO:0000256" key="2">
    <source>
        <dbReference type="ARBA" id="ARBA00006785"/>
    </source>
</evidence>
<dbReference type="SMART" id="SM00983">
    <property type="entry name" value="TPK_B1_binding"/>
    <property type="match status" value="1"/>
</dbReference>
<dbReference type="GO" id="GO:0005524">
    <property type="term" value="F:ATP binding"/>
    <property type="evidence" value="ECO:0007669"/>
    <property type="project" value="UniProtKB-UniRule"/>
</dbReference>
<dbReference type="InterPro" id="IPR006282">
    <property type="entry name" value="Thi_PPkinase"/>
</dbReference>
<dbReference type="Pfam" id="PF04265">
    <property type="entry name" value="TPK_B1_binding"/>
    <property type="match status" value="1"/>
</dbReference>
<dbReference type="InterPro" id="IPR036371">
    <property type="entry name" value="TPK_B1-bd_sf"/>
</dbReference>
<dbReference type="SUPFAM" id="SSF63999">
    <property type="entry name" value="Thiamin pyrophosphokinase, catalytic domain"/>
    <property type="match status" value="1"/>
</dbReference>
<evidence type="ECO:0000256" key="7">
    <source>
        <dbReference type="PIRNR" id="PIRNR031057"/>
    </source>
</evidence>